<gene>
    <name evidence="1" type="ORF">DSM106972_030060</name>
</gene>
<name>A0A3S1B8C8_9CYAN</name>
<dbReference type="EMBL" id="RSCL01000006">
    <property type="protein sequence ID" value="RUT06749.1"/>
    <property type="molecule type" value="Genomic_DNA"/>
</dbReference>
<accession>A0A3S1B8C8</accession>
<protein>
    <recommendedName>
        <fullName evidence="3">DUF4089 domain-containing protein</fullName>
    </recommendedName>
</protein>
<dbReference type="OrthoDB" id="532581at2"/>
<dbReference type="RefSeq" id="WP_127081513.1">
    <property type="nucleotide sequence ID" value="NZ_RSCL01000006.1"/>
</dbReference>
<keyword evidence="2" id="KW-1185">Reference proteome</keyword>
<sequence>MEEREPEMRVFVEQMALLVDLKLRDEYKDGVVANFERICNVARVVNEFELPEDVEAAPVFEPL</sequence>
<dbReference type="AlphaFoldDB" id="A0A3S1B8C8"/>
<organism evidence="1 2">
    <name type="scientific">Dulcicalothrix desertica PCC 7102</name>
    <dbReference type="NCBI Taxonomy" id="232991"/>
    <lineage>
        <taxon>Bacteria</taxon>
        <taxon>Bacillati</taxon>
        <taxon>Cyanobacteriota</taxon>
        <taxon>Cyanophyceae</taxon>
        <taxon>Nostocales</taxon>
        <taxon>Calotrichaceae</taxon>
        <taxon>Dulcicalothrix</taxon>
    </lineage>
</organism>
<evidence type="ECO:0008006" key="3">
    <source>
        <dbReference type="Google" id="ProtNLM"/>
    </source>
</evidence>
<reference evidence="1" key="1">
    <citation type="submission" date="2018-12" db="EMBL/GenBank/DDBJ databases">
        <authorList>
            <person name="Will S."/>
            <person name="Neumann-Schaal M."/>
            <person name="Henke P."/>
        </authorList>
    </citation>
    <scope>NUCLEOTIDE SEQUENCE</scope>
    <source>
        <strain evidence="1">PCC 7102</strain>
    </source>
</reference>
<evidence type="ECO:0000313" key="2">
    <source>
        <dbReference type="Proteomes" id="UP000271624"/>
    </source>
</evidence>
<dbReference type="Proteomes" id="UP000271624">
    <property type="component" value="Unassembled WGS sequence"/>
</dbReference>
<proteinExistence type="predicted"/>
<evidence type="ECO:0000313" key="1">
    <source>
        <dbReference type="EMBL" id="RUT06749.1"/>
    </source>
</evidence>
<dbReference type="Pfam" id="PF13318">
    <property type="entry name" value="AtzG-like"/>
    <property type="match status" value="1"/>
</dbReference>
<dbReference type="InterPro" id="IPR025148">
    <property type="entry name" value="AtzG-like"/>
</dbReference>
<comment type="caution">
    <text evidence="1">The sequence shown here is derived from an EMBL/GenBank/DDBJ whole genome shotgun (WGS) entry which is preliminary data.</text>
</comment>
<reference evidence="1" key="2">
    <citation type="journal article" date="2019" name="Genome Biol. Evol.">
        <title>Day and night: Metabolic profiles and evolutionary relationships of six axenic non-marine cyanobacteria.</title>
        <authorList>
            <person name="Will S.E."/>
            <person name="Henke P."/>
            <person name="Boedeker C."/>
            <person name="Huang S."/>
            <person name="Brinkmann H."/>
            <person name="Rohde M."/>
            <person name="Jarek M."/>
            <person name="Friedl T."/>
            <person name="Seufert S."/>
            <person name="Schumacher M."/>
            <person name="Overmann J."/>
            <person name="Neumann-Schaal M."/>
            <person name="Petersen J."/>
        </authorList>
    </citation>
    <scope>NUCLEOTIDE SEQUENCE [LARGE SCALE GENOMIC DNA]</scope>
    <source>
        <strain evidence="1">PCC 7102</strain>
    </source>
</reference>